<dbReference type="EMBL" id="CP089278">
    <property type="protein sequence ID" value="USP79916.1"/>
    <property type="molecule type" value="Genomic_DNA"/>
</dbReference>
<accession>A0A9Q8ZB50</accession>
<organism evidence="2 3">
    <name type="scientific">Curvularia clavata</name>
    <dbReference type="NCBI Taxonomy" id="95742"/>
    <lineage>
        <taxon>Eukaryota</taxon>
        <taxon>Fungi</taxon>
        <taxon>Dikarya</taxon>
        <taxon>Ascomycota</taxon>
        <taxon>Pezizomycotina</taxon>
        <taxon>Dothideomycetes</taxon>
        <taxon>Pleosporomycetidae</taxon>
        <taxon>Pleosporales</taxon>
        <taxon>Pleosporineae</taxon>
        <taxon>Pleosporaceae</taxon>
        <taxon>Curvularia</taxon>
    </lineage>
</organism>
<dbReference type="VEuPathDB" id="FungiDB:yc1106_07190"/>
<dbReference type="InterPro" id="IPR022085">
    <property type="entry name" value="OpdG"/>
</dbReference>
<dbReference type="Proteomes" id="UP001056012">
    <property type="component" value="Chromosome 5"/>
</dbReference>
<dbReference type="PANTHER" id="PTHR38797">
    <property type="entry name" value="NUCLEAR PORE COMPLEX PROTEIN NUP85-RELATED"/>
    <property type="match status" value="1"/>
</dbReference>
<evidence type="ECO:0000313" key="3">
    <source>
        <dbReference type="Proteomes" id="UP001056012"/>
    </source>
</evidence>
<feature type="region of interest" description="Disordered" evidence="1">
    <location>
        <begin position="307"/>
        <end position="326"/>
    </location>
</feature>
<evidence type="ECO:0000256" key="1">
    <source>
        <dbReference type="SAM" id="MobiDB-lite"/>
    </source>
</evidence>
<evidence type="ECO:0000313" key="2">
    <source>
        <dbReference type="EMBL" id="USP79916.1"/>
    </source>
</evidence>
<sequence length="326" mass="37310">MLYDATRDQKDVLECVARGELEEVRGAAFFNRTSTIISRFCEIGDGVDTLEGYVHSLWHMYFRLSQRTSHETSGHDRLVLDILRIQGLGTLRRASPGLYGTDIARTAEGELWVDLPFLVTDMTAFWVDNCASMSGMHRLNFASFLAKLASTRVSKDRLCQIVLILFRSTFEEGRDLRTTDKDDEDTNRSLAYLDIAHLLPAACEWMKEAGHAIIELSDSSWHDCSNTVGQTGIMFAESELGKKRSSIGFTPWRYMFWLKRLHEIMEDATKANDEYLQELATDTIERMVTTVKERNSEILRAYRDSGDDLRDDKHLKCLEKESPPDE</sequence>
<dbReference type="InterPro" id="IPR053204">
    <property type="entry name" value="Oxopyrrolidines_Biosynth-assoc"/>
</dbReference>
<proteinExistence type="predicted"/>
<protein>
    <submittedName>
        <fullName evidence="2">Uncharacterized protein</fullName>
    </submittedName>
</protein>
<dbReference type="Pfam" id="PF12311">
    <property type="entry name" value="DUF3632"/>
    <property type="match status" value="1"/>
</dbReference>
<gene>
    <name evidence="2" type="ORF">yc1106_07190</name>
</gene>
<dbReference type="PANTHER" id="PTHR38797:SF7">
    <property type="entry name" value="TRANSCRIPTION FACTOR DOMAIN-CONTAINING PROTEIN"/>
    <property type="match status" value="1"/>
</dbReference>
<name>A0A9Q8ZB50_CURCL</name>
<dbReference type="OrthoDB" id="5403091at2759"/>
<keyword evidence="3" id="KW-1185">Reference proteome</keyword>
<reference evidence="2" key="1">
    <citation type="submission" date="2021-12" db="EMBL/GenBank/DDBJ databases">
        <title>Curvularia clavata genome.</title>
        <authorList>
            <person name="Cao Y."/>
        </authorList>
    </citation>
    <scope>NUCLEOTIDE SEQUENCE</scope>
    <source>
        <strain evidence="2">Yc1106</strain>
    </source>
</reference>
<dbReference type="AlphaFoldDB" id="A0A9Q8ZB50"/>